<evidence type="ECO:0000313" key="1">
    <source>
        <dbReference type="EMBL" id="SDC65495.1"/>
    </source>
</evidence>
<sequence>MRVCRSLERGSAETDIYRIVPQLSLPEPSAFVLLPATESTFHITELTGNFCSLIFSRLENVFCIAKTKTYPIEI</sequence>
<reference evidence="2" key="1">
    <citation type="submission" date="2016-09" db="EMBL/GenBank/DDBJ databases">
        <authorList>
            <person name="Varghese N."/>
            <person name="Submissions S."/>
        </authorList>
    </citation>
    <scope>NUCLEOTIDE SEQUENCE [LARGE SCALE GENOMIC DNA]</scope>
    <source>
        <strain evidence="2">TNe-862</strain>
    </source>
</reference>
<proteinExistence type="predicted"/>
<dbReference type="AlphaFoldDB" id="A0A1G6NE73"/>
<accession>A0A1G6NE73</accession>
<gene>
    <name evidence="1" type="ORF">SAMN05421548_1097</name>
</gene>
<dbReference type="Proteomes" id="UP000198908">
    <property type="component" value="Unassembled WGS sequence"/>
</dbReference>
<name>A0A1G6NE73_9BURK</name>
<dbReference type="EMBL" id="FMYQ01000009">
    <property type="protein sequence ID" value="SDC65495.1"/>
    <property type="molecule type" value="Genomic_DNA"/>
</dbReference>
<evidence type="ECO:0000313" key="2">
    <source>
        <dbReference type="Proteomes" id="UP000198908"/>
    </source>
</evidence>
<keyword evidence="2" id="KW-1185">Reference proteome</keyword>
<organism evidence="1 2">
    <name type="scientific">Paraburkholderia lycopersici</name>
    <dbReference type="NCBI Taxonomy" id="416944"/>
    <lineage>
        <taxon>Bacteria</taxon>
        <taxon>Pseudomonadati</taxon>
        <taxon>Pseudomonadota</taxon>
        <taxon>Betaproteobacteria</taxon>
        <taxon>Burkholderiales</taxon>
        <taxon>Burkholderiaceae</taxon>
        <taxon>Paraburkholderia</taxon>
    </lineage>
</organism>
<protein>
    <submittedName>
        <fullName evidence="1">Uncharacterized protein</fullName>
    </submittedName>
</protein>
<dbReference type="STRING" id="416944.SAMN05421548_1097"/>